<dbReference type="InterPro" id="IPR051162">
    <property type="entry name" value="T4SS_component"/>
</dbReference>
<dbReference type="InterPro" id="IPR004346">
    <property type="entry name" value="CagE_TrbE_VirB"/>
</dbReference>
<organism evidence="5 6">
    <name type="scientific">Steroidobacter flavus</name>
    <dbReference type="NCBI Taxonomy" id="1842136"/>
    <lineage>
        <taxon>Bacteria</taxon>
        <taxon>Pseudomonadati</taxon>
        <taxon>Pseudomonadota</taxon>
        <taxon>Gammaproteobacteria</taxon>
        <taxon>Steroidobacterales</taxon>
        <taxon>Steroidobacteraceae</taxon>
        <taxon>Steroidobacter</taxon>
    </lineage>
</organism>
<evidence type="ECO:0000256" key="2">
    <source>
        <dbReference type="ARBA" id="ARBA00022741"/>
    </source>
</evidence>
<feature type="domain" description="CagE TrbE VirB component of type IV transporter system central" evidence="4">
    <location>
        <begin position="181"/>
        <end position="393"/>
    </location>
</feature>
<name>A0ABV8SX58_9GAMM</name>
<reference evidence="6" key="1">
    <citation type="journal article" date="2019" name="Int. J. Syst. Evol. Microbiol.">
        <title>The Global Catalogue of Microorganisms (GCM) 10K type strain sequencing project: providing services to taxonomists for standard genome sequencing and annotation.</title>
        <authorList>
            <consortium name="The Broad Institute Genomics Platform"/>
            <consortium name="The Broad Institute Genome Sequencing Center for Infectious Disease"/>
            <person name="Wu L."/>
            <person name="Ma J."/>
        </authorList>
    </citation>
    <scope>NUCLEOTIDE SEQUENCE [LARGE SCALE GENOMIC DNA]</scope>
    <source>
        <strain evidence="6">CGMCC 1.10759</strain>
    </source>
</reference>
<evidence type="ECO:0000259" key="4">
    <source>
        <dbReference type="Pfam" id="PF03135"/>
    </source>
</evidence>
<accession>A0ABV8SX58</accession>
<proteinExistence type="inferred from homology"/>
<gene>
    <name evidence="5" type="ORF">ACFPN2_21520</name>
</gene>
<protein>
    <submittedName>
        <fullName evidence="5">VirB4 family type IV secretion/conjugal transfer ATPase</fullName>
    </submittedName>
</protein>
<dbReference type="PANTHER" id="PTHR30121:SF12">
    <property type="entry name" value="TYPE IV SECRETION SYSTEM PROTEIN CAGE"/>
    <property type="match status" value="1"/>
</dbReference>
<keyword evidence="2" id="KW-0547">Nucleotide-binding</keyword>
<comment type="similarity">
    <text evidence="1">Belongs to the TrbE/VirB4 family.</text>
</comment>
<evidence type="ECO:0000256" key="1">
    <source>
        <dbReference type="ARBA" id="ARBA00006512"/>
    </source>
</evidence>
<dbReference type="Pfam" id="PF03135">
    <property type="entry name" value="CagE_TrbE_VirB"/>
    <property type="match status" value="1"/>
</dbReference>
<dbReference type="InterPro" id="IPR018145">
    <property type="entry name" value="CagE_TrbE_VirB_cntrl_dom"/>
</dbReference>
<dbReference type="Proteomes" id="UP001595904">
    <property type="component" value="Unassembled WGS sequence"/>
</dbReference>
<evidence type="ECO:0000313" key="5">
    <source>
        <dbReference type="EMBL" id="MFC4311680.1"/>
    </source>
</evidence>
<evidence type="ECO:0000313" key="6">
    <source>
        <dbReference type="Proteomes" id="UP001595904"/>
    </source>
</evidence>
<keyword evidence="3" id="KW-0067">ATP-binding</keyword>
<dbReference type="RefSeq" id="WP_380600430.1">
    <property type="nucleotide sequence ID" value="NZ_JBHSDU010000010.1"/>
</dbReference>
<keyword evidence="6" id="KW-1185">Reference proteome</keyword>
<sequence length="822" mass="91920">MRTDARSSLARGELPASHHVPYSMHVSPHVVKTEAGDYLQVFRIHGLAFETADDEDLNNWHERLNVTWRNVASANVSLWTHVIRRRERVLPSDEPTDGFAGALKHKYRQQLARQTLMLNELYLSVIYRPFQGTPMSPVASVLRIRYDEPAQTLARKDALDVCEKLAQTLIAALASYEPERLGIDHRGGRDFSTPMEFFSALMNAERAPRPLPRASIRVVLATTRPLFGSETIEYRSPTQTRFGAMLGIKEYPTSTTVGMYDALLSAPFEFVLTQSFSFLAKATGQGLLQRQYHRMSNAGDFAVTQSEELKDALDALTANEFVMGDHHLSLQILTEATASHAVDAASSLKTLNDHVALARTMLADCGMTVAREDLALEAAFWAQLPANFALRPRKAPITSRNFAAMVPLHNYPVGRATGNHWGDALTMLVTSARSPYYFSLHASDPREPDGGSRKDTGHTFICGPTGSGKTVVIGFWMSMLHTQGVTQVVFDKDYGLEILVCALGGEYRALRNGEPTGFNPLQLEPTPANVEFLKRWLRMLVRGQTPLGAREETDLEQALRGTLALAPEARRLSRLIEFTDSTRHEGVYARLSKWCHSTRGEYAWAFDNESDVIVPRLREHAIVGFDVTHFLNHEVLRGPVNGYLFHLVEQLVDGRKLVCWVDEFSNALADPDFQSFADNAPKTWRKLNGALCMATQTARSVLASPIARTLVEQTATMIFFPNPNATVEDYVEGFGLTEREFTLIKEQIEPGSRMFLVKQGHWSVLCELDLRGFTQELTVISGRRESVERLHWLVKRHGADPAHWLASFMGEGESAGNVSIRR</sequence>
<comment type="caution">
    <text evidence="5">The sequence shown here is derived from an EMBL/GenBank/DDBJ whole genome shotgun (WGS) entry which is preliminary data.</text>
</comment>
<evidence type="ECO:0000256" key="3">
    <source>
        <dbReference type="ARBA" id="ARBA00022840"/>
    </source>
</evidence>
<dbReference type="PANTHER" id="PTHR30121">
    <property type="entry name" value="UNCHARACTERIZED PROTEIN YJGR-RELATED"/>
    <property type="match status" value="1"/>
</dbReference>
<dbReference type="Gene3D" id="3.40.50.300">
    <property type="entry name" value="P-loop containing nucleotide triphosphate hydrolases"/>
    <property type="match status" value="2"/>
</dbReference>
<dbReference type="NCBIfam" id="TIGR00929">
    <property type="entry name" value="VirB4_CagE"/>
    <property type="match status" value="1"/>
</dbReference>
<dbReference type="EMBL" id="JBHSDU010000010">
    <property type="protein sequence ID" value="MFC4311680.1"/>
    <property type="molecule type" value="Genomic_DNA"/>
</dbReference>
<dbReference type="SUPFAM" id="SSF52540">
    <property type="entry name" value="P-loop containing nucleoside triphosphate hydrolases"/>
    <property type="match status" value="1"/>
</dbReference>
<dbReference type="InterPro" id="IPR027417">
    <property type="entry name" value="P-loop_NTPase"/>
</dbReference>